<evidence type="ECO:0000256" key="10">
    <source>
        <dbReference type="RuleBase" id="RU000578"/>
    </source>
</evidence>
<keyword evidence="7 9" id="KW-0067">ATP-binding</keyword>
<evidence type="ECO:0000256" key="3">
    <source>
        <dbReference type="ARBA" id="ARBA00020170"/>
    </source>
</evidence>
<proteinExistence type="inferred from homology"/>
<dbReference type="InterPro" id="IPR001238">
    <property type="entry name" value="DNA-binding_RecF"/>
</dbReference>
<dbReference type="Gene3D" id="1.20.1050.90">
    <property type="entry name" value="RecF/RecN/SMC, N-terminal domain"/>
    <property type="match status" value="1"/>
</dbReference>
<dbReference type="GO" id="GO:0006260">
    <property type="term" value="P:DNA replication"/>
    <property type="evidence" value="ECO:0007669"/>
    <property type="project" value="UniProtKB-UniRule"/>
</dbReference>
<comment type="caution">
    <text evidence="12">The sequence shown here is derived from an EMBL/GenBank/DDBJ whole genome shotgun (WGS) entry which is preliminary data.</text>
</comment>
<dbReference type="Proteomes" id="UP000034320">
    <property type="component" value="Unassembled WGS sequence"/>
</dbReference>
<keyword evidence="9 10" id="KW-0234">DNA repair</keyword>
<comment type="similarity">
    <text evidence="2 9 10">Belongs to the RecF family.</text>
</comment>
<dbReference type="PANTHER" id="PTHR32182">
    <property type="entry name" value="DNA REPLICATION AND REPAIR PROTEIN RECF"/>
    <property type="match status" value="1"/>
</dbReference>
<evidence type="ECO:0000313" key="13">
    <source>
        <dbReference type="Proteomes" id="UP000034320"/>
    </source>
</evidence>
<dbReference type="NCBIfam" id="TIGR00611">
    <property type="entry name" value="recf"/>
    <property type="match status" value="1"/>
</dbReference>
<dbReference type="PANTHER" id="PTHR32182:SF0">
    <property type="entry name" value="DNA REPLICATION AND REPAIR PROTEIN RECF"/>
    <property type="match status" value="1"/>
</dbReference>
<dbReference type="PROSITE" id="PS00618">
    <property type="entry name" value="RECF_2"/>
    <property type="match status" value="1"/>
</dbReference>
<gene>
    <name evidence="9" type="primary">recF</name>
    <name evidence="12" type="ORF">UV09_C0035G0014</name>
</gene>
<dbReference type="PATRIC" id="fig|1618442.3.peg.1185"/>
<dbReference type="GO" id="GO:0005737">
    <property type="term" value="C:cytoplasm"/>
    <property type="evidence" value="ECO:0007669"/>
    <property type="project" value="UniProtKB-SubCell"/>
</dbReference>
<feature type="domain" description="RecF/RecN/SMC N-terminal" evidence="11">
    <location>
        <begin position="3"/>
        <end position="333"/>
    </location>
</feature>
<evidence type="ECO:0000256" key="7">
    <source>
        <dbReference type="ARBA" id="ARBA00022840"/>
    </source>
</evidence>
<dbReference type="GO" id="GO:0003697">
    <property type="term" value="F:single-stranded DNA binding"/>
    <property type="evidence" value="ECO:0007669"/>
    <property type="project" value="UniProtKB-UniRule"/>
</dbReference>
<dbReference type="PROSITE" id="PS00617">
    <property type="entry name" value="RECF_1"/>
    <property type="match status" value="1"/>
</dbReference>
<dbReference type="Gene3D" id="3.40.50.300">
    <property type="entry name" value="P-loop containing nucleotide triphosphate hydrolases"/>
    <property type="match status" value="1"/>
</dbReference>
<protein>
    <recommendedName>
        <fullName evidence="3 9">DNA replication and repair protein RecF</fullName>
    </recommendedName>
</protein>
<dbReference type="Pfam" id="PF02463">
    <property type="entry name" value="SMC_N"/>
    <property type="match status" value="1"/>
</dbReference>
<sequence>MILESINLLNFRSHRKKTFNFSPAVTIILGRNTSGKTNLIEAINYLASGRGFRAGRESEAINYKEELARIKGIVEDSSGEARSLEIMITRGHVLEIKTPVKKYFVNDVARRGIDFVGNFRTVLFWPQNMELVTGSPSLRRRYLDDVLSQADREYHRNLLSYERGLRQRNKLLEAISENRAHRHQLLFWNQLLIKQGNYLTEYRENYLEYANNFRLPKEFEPEIKFRLYYDKSLISESRLTQYSEVELAAHATLVGPHRDDFIFKKQETEDRDLAFFGSRGEQRLAVLWLKLVEYSFLKENSNSTPVLLLDDIFSELDHEHREIIFHIIGKQQTIMTITDKHLVPEMYFREAKVIEL</sequence>
<evidence type="ECO:0000256" key="4">
    <source>
        <dbReference type="ARBA" id="ARBA00022490"/>
    </source>
</evidence>
<keyword evidence="4 9" id="KW-0963">Cytoplasm</keyword>
<dbReference type="GO" id="GO:0006302">
    <property type="term" value="P:double-strand break repair"/>
    <property type="evidence" value="ECO:0007669"/>
    <property type="project" value="TreeGrafter"/>
</dbReference>
<evidence type="ECO:0000256" key="1">
    <source>
        <dbReference type="ARBA" id="ARBA00004496"/>
    </source>
</evidence>
<dbReference type="InterPro" id="IPR042174">
    <property type="entry name" value="RecF_2"/>
</dbReference>
<reference evidence="12 13" key="1">
    <citation type="journal article" date="2015" name="Nature">
        <title>rRNA introns, odd ribosomes, and small enigmatic genomes across a large radiation of phyla.</title>
        <authorList>
            <person name="Brown C.T."/>
            <person name="Hug L.A."/>
            <person name="Thomas B.C."/>
            <person name="Sharon I."/>
            <person name="Castelle C.J."/>
            <person name="Singh A."/>
            <person name="Wilkins M.J."/>
            <person name="Williams K.H."/>
            <person name="Banfield J.F."/>
        </authorList>
    </citation>
    <scope>NUCLEOTIDE SEQUENCE [LARGE SCALE GENOMIC DNA]</scope>
</reference>
<dbReference type="GO" id="GO:0009432">
    <property type="term" value="P:SOS response"/>
    <property type="evidence" value="ECO:0007669"/>
    <property type="project" value="UniProtKB-UniRule"/>
</dbReference>
<evidence type="ECO:0000256" key="8">
    <source>
        <dbReference type="ARBA" id="ARBA00023125"/>
    </source>
</evidence>
<keyword evidence="9 10" id="KW-0742">SOS response</keyword>
<evidence type="ECO:0000256" key="5">
    <source>
        <dbReference type="ARBA" id="ARBA00022705"/>
    </source>
</evidence>
<dbReference type="SUPFAM" id="SSF52540">
    <property type="entry name" value="P-loop containing nucleoside triphosphate hydrolases"/>
    <property type="match status" value="1"/>
</dbReference>
<dbReference type="GO" id="GO:0005524">
    <property type="term" value="F:ATP binding"/>
    <property type="evidence" value="ECO:0007669"/>
    <property type="project" value="UniProtKB-UniRule"/>
</dbReference>
<keyword evidence="6 9" id="KW-0547">Nucleotide-binding</keyword>
<evidence type="ECO:0000256" key="9">
    <source>
        <dbReference type="HAMAP-Rule" id="MF_00365"/>
    </source>
</evidence>
<dbReference type="HAMAP" id="MF_00365">
    <property type="entry name" value="RecF"/>
    <property type="match status" value="1"/>
</dbReference>
<dbReference type="AlphaFoldDB" id="A0A0G1C7D1"/>
<comment type="subcellular location">
    <subcellularLocation>
        <location evidence="1 9 10">Cytoplasm</location>
    </subcellularLocation>
</comment>
<dbReference type="InterPro" id="IPR027417">
    <property type="entry name" value="P-loop_NTPase"/>
</dbReference>
<comment type="caution">
    <text evidence="9">Lacks conserved residue(s) required for the propagation of feature annotation.</text>
</comment>
<keyword evidence="9 10" id="KW-0227">DNA damage</keyword>
<comment type="function">
    <text evidence="9 10">The RecF protein is involved in DNA metabolism; it is required for DNA replication and normal SOS inducibility. RecF binds preferentially to single-stranded, linear DNA. It also seems to bind ATP.</text>
</comment>
<evidence type="ECO:0000313" key="12">
    <source>
        <dbReference type="EMBL" id="KKS45538.1"/>
    </source>
</evidence>
<dbReference type="InterPro" id="IPR003395">
    <property type="entry name" value="RecF/RecN/SMC_N"/>
</dbReference>
<evidence type="ECO:0000256" key="2">
    <source>
        <dbReference type="ARBA" id="ARBA00008016"/>
    </source>
</evidence>
<dbReference type="GO" id="GO:0000731">
    <property type="term" value="P:DNA synthesis involved in DNA repair"/>
    <property type="evidence" value="ECO:0007669"/>
    <property type="project" value="TreeGrafter"/>
</dbReference>
<dbReference type="EMBL" id="LCDD01000035">
    <property type="protein sequence ID" value="KKS45538.1"/>
    <property type="molecule type" value="Genomic_DNA"/>
</dbReference>
<evidence type="ECO:0000259" key="11">
    <source>
        <dbReference type="Pfam" id="PF02463"/>
    </source>
</evidence>
<organism evidence="12 13">
    <name type="scientific">Candidatus Gottesmanbacteria bacterium GW2011_GWA2_42_18</name>
    <dbReference type="NCBI Taxonomy" id="1618442"/>
    <lineage>
        <taxon>Bacteria</taxon>
        <taxon>Candidatus Gottesmaniibacteriota</taxon>
    </lineage>
</organism>
<name>A0A0G1C7D1_9BACT</name>
<dbReference type="InterPro" id="IPR018078">
    <property type="entry name" value="DNA-binding_RecF_CS"/>
</dbReference>
<keyword evidence="5 9" id="KW-0235">DNA replication</keyword>
<keyword evidence="8 9" id="KW-0238">DNA-binding</keyword>
<accession>A0A0G1C7D1</accession>
<evidence type="ECO:0000256" key="6">
    <source>
        <dbReference type="ARBA" id="ARBA00022741"/>
    </source>
</evidence>